<dbReference type="Pfam" id="PF00578">
    <property type="entry name" value="AhpC-TSA"/>
    <property type="match status" value="1"/>
</dbReference>
<proteinExistence type="predicted"/>
<dbReference type="SUPFAM" id="SSF52833">
    <property type="entry name" value="Thioredoxin-like"/>
    <property type="match status" value="1"/>
</dbReference>
<dbReference type="GO" id="GO:0030313">
    <property type="term" value="C:cell envelope"/>
    <property type="evidence" value="ECO:0007669"/>
    <property type="project" value="UniProtKB-SubCell"/>
</dbReference>
<dbReference type="PANTHER" id="PTHR42852:SF6">
    <property type="entry name" value="THIOL:DISULFIDE INTERCHANGE PROTEIN DSBE"/>
    <property type="match status" value="1"/>
</dbReference>
<sequence length="108" mass="12460">MDFWASWCGPCRRENPFVVEAFEKYKDKNFTILGVSLDESKEDWLKAISDDKLAWAQVSDLKGWKNEVAASYAVRSIPSNFLLDPEGKIIEKNLRGEKLTEALEKYLK</sequence>
<dbReference type="InterPro" id="IPR013766">
    <property type="entry name" value="Thioredoxin_domain"/>
</dbReference>
<dbReference type="InterPro" id="IPR000866">
    <property type="entry name" value="AhpC/TSA"/>
</dbReference>
<evidence type="ECO:0000313" key="6">
    <source>
        <dbReference type="EMBL" id="MPN63430.1"/>
    </source>
</evidence>
<evidence type="ECO:0000256" key="1">
    <source>
        <dbReference type="ARBA" id="ARBA00004196"/>
    </source>
</evidence>
<dbReference type="EMBL" id="VSSQ01142863">
    <property type="protein sequence ID" value="MPN63430.1"/>
    <property type="molecule type" value="Genomic_DNA"/>
</dbReference>
<reference evidence="6" key="1">
    <citation type="submission" date="2019-08" db="EMBL/GenBank/DDBJ databases">
        <authorList>
            <person name="Kucharzyk K."/>
            <person name="Murdoch R.W."/>
            <person name="Higgins S."/>
            <person name="Loffler F."/>
        </authorList>
    </citation>
    <scope>NUCLEOTIDE SEQUENCE</scope>
</reference>
<keyword evidence="3" id="KW-1015">Disulfide bond</keyword>
<dbReference type="Gene3D" id="3.40.30.10">
    <property type="entry name" value="Glutaredoxin"/>
    <property type="match status" value="1"/>
</dbReference>
<accession>A0A645JJY5</accession>
<organism evidence="6">
    <name type="scientific">bioreactor metagenome</name>
    <dbReference type="NCBI Taxonomy" id="1076179"/>
    <lineage>
        <taxon>unclassified sequences</taxon>
        <taxon>metagenomes</taxon>
        <taxon>ecological metagenomes</taxon>
    </lineage>
</organism>
<dbReference type="PROSITE" id="PS51352">
    <property type="entry name" value="THIOREDOXIN_2"/>
    <property type="match status" value="1"/>
</dbReference>
<evidence type="ECO:0000256" key="3">
    <source>
        <dbReference type="ARBA" id="ARBA00023157"/>
    </source>
</evidence>
<evidence type="ECO:0000259" key="5">
    <source>
        <dbReference type="PROSITE" id="PS51352"/>
    </source>
</evidence>
<feature type="domain" description="Thioredoxin" evidence="5">
    <location>
        <begin position="1"/>
        <end position="108"/>
    </location>
</feature>
<evidence type="ECO:0000256" key="2">
    <source>
        <dbReference type="ARBA" id="ARBA00022748"/>
    </source>
</evidence>
<comment type="subcellular location">
    <subcellularLocation>
        <location evidence="1">Cell envelope</location>
    </subcellularLocation>
</comment>
<comment type="caution">
    <text evidence="6">The sequence shown here is derived from an EMBL/GenBank/DDBJ whole genome shotgun (WGS) entry which is preliminary data.</text>
</comment>
<evidence type="ECO:0000256" key="4">
    <source>
        <dbReference type="ARBA" id="ARBA00023284"/>
    </source>
</evidence>
<dbReference type="InterPro" id="IPR050553">
    <property type="entry name" value="Thioredoxin_ResA/DsbE_sf"/>
</dbReference>
<keyword evidence="4" id="KW-0676">Redox-active center</keyword>
<keyword evidence="2" id="KW-0201">Cytochrome c-type biogenesis</keyword>
<dbReference type="InterPro" id="IPR036249">
    <property type="entry name" value="Thioredoxin-like_sf"/>
</dbReference>
<dbReference type="CDD" id="cd02966">
    <property type="entry name" value="TlpA_like_family"/>
    <property type="match status" value="1"/>
</dbReference>
<dbReference type="AlphaFoldDB" id="A0A645JJY5"/>
<dbReference type="GO" id="GO:0017004">
    <property type="term" value="P:cytochrome complex assembly"/>
    <property type="evidence" value="ECO:0007669"/>
    <property type="project" value="UniProtKB-KW"/>
</dbReference>
<dbReference type="PANTHER" id="PTHR42852">
    <property type="entry name" value="THIOL:DISULFIDE INTERCHANGE PROTEIN DSBE"/>
    <property type="match status" value="1"/>
</dbReference>
<gene>
    <name evidence="6" type="primary">resA_124</name>
    <name evidence="6" type="ORF">SDC9_211189</name>
</gene>
<name>A0A645JJY5_9ZZZZ</name>
<protein>
    <submittedName>
        <fullName evidence="6">Thiol-disulfide oxidoreductase ResA</fullName>
    </submittedName>
</protein>